<sequence length="350" mass="39618">MRVGIILNPYGEDKPAGLGRSVYEMARAMLELDRENEYLIILRKKPRTLPKFTGNNWKIKIADHKYFWIDRAIRGEELDVCIFNTPVISFLFRPKKTIVVTYDYAYDDFGSSRFLKWLNGYALRKADLIFAISEATKRETVRLFGIQEGKIRIANLGYNDISSISETGVRNLPQKFFFFVGAIKERKNVLGIIQAFAHVRAKLDEKMVISGNGSGPYFQKILDFVRLNNLSGDIIFLGQTSDPELVYLYKHATALIFPSFIEGFGLPILEAMGCGLPVVTSNVSSLPEVAGDAALLADPYDPVAIADAMFKISSDERLRNDLIRKGYMQIKKFTWKKSARDILASLNELD</sequence>
<dbReference type="SUPFAM" id="SSF53756">
    <property type="entry name" value="UDP-Glycosyltransferase/glycogen phosphorylase"/>
    <property type="match status" value="1"/>
</dbReference>
<dbReference type="Pfam" id="PF00534">
    <property type="entry name" value="Glycos_transf_1"/>
    <property type="match status" value="1"/>
</dbReference>
<evidence type="ECO:0000313" key="5">
    <source>
        <dbReference type="Proteomes" id="UP000177723"/>
    </source>
</evidence>
<name>A0A1F5WQI5_9BACT</name>
<protein>
    <recommendedName>
        <fullName evidence="6">Glycosyl transferase family 1 domain-containing protein</fullName>
    </recommendedName>
</protein>
<proteinExistence type="predicted"/>
<comment type="caution">
    <text evidence="4">The sequence shown here is derived from an EMBL/GenBank/DDBJ whole genome shotgun (WGS) entry which is preliminary data.</text>
</comment>
<organism evidence="4 5">
    <name type="scientific">Candidatus Giovannonibacteria bacterium RIFCSPHIGHO2_12_FULL_43_15</name>
    <dbReference type="NCBI Taxonomy" id="1798341"/>
    <lineage>
        <taxon>Bacteria</taxon>
        <taxon>Candidatus Giovannoniibacteriota</taxon>
    </lineage>
</organism>
<feature type="domain" description="Glycosyltransferase subfamily 4-like N-terminal" evidence="3">
    <location>
        <begin position="17"/>
        <end position="157"/>
    </location>
</feature>
<dbReference type="CDD" id="cd03809">
    <property type="entry name" value="GT4_MtfB-like"/>
    <property type="match status" value="1"/>
</dbReference>
<dbReference type="InterPro" id="IPR001296">
    <property type="entry name" value="Glyco_trans_1"/>
</dbReference>
<dbReference type="PANTHER" id="PTHR46401:SF2">
    <property type="entry name" value="GLYCOSYLTRANSFERASE WBBK-RELATED"/>
    <property type="match status" value="1"/>
</dbReference>
<dbReference type="GO" id="GO:0016757">
    <property type="term" value="F:glycosyltransferase activity"/>
    <property type="evidence" value="ECO:0007669"/>
    <property type="project" value="InterPro"/>
</dbReference>
<dbReference type="FunFam" id="3.40.50.2000:FF:000119">
    <property type="entry name" value="Glycosyl transferase group 1"/>
    <property type="match status" value="1"/>
</dbReference>
<dbReference type="PANTHER" id="PTHR46401">
    <property type="entry name" value="GLYCOSYLTRANSFERASE WBBK-RELATED"/>
    <property type="match status" value="1"/>
</dbReference>
<dbReference type="EMBL" id="MFHT01000009">
    <property type="protein sequence ID" value="OGF77932.1"/>
    <property type="molecule type" value="Genomic_DNA"/>
</dbReference>
<feature type="domain" description="Glycosyl transferase family 1" evidence="2">
    <location>
        <begin position="169"/>
        <end position="327"/>
    </location>
</feature>
<dbReference type="Pfam" id="PF13439">
    <property type="entry name" value="Glyco_transf_4"/>
    <property type="match status" value="1"/>
</dbReference>
<evidence type="ECO:0000259" key="2">
    <source>
        <dbReference type="Pfam" id="PF00534"/>
    </source>
</evidence>
<dbReference type="Gene3D" id="3.40.50.2000">
    <property type="entry name" value="Glycogen Phosphorylase B"/>
    <property type="match status" value="2"/>
</dbReference>
<accession>A0A1F5WQI5</accession>
<keyword evidence="1" id="KW-0808">Transferase</keyword>
<evidence type="ECO:0000259" key="3">
    <source>
        <dbReference type="Pfam" id="PF13439"/>
    </source>
</evidence>
<evidence type="ECO:0000256" key="1">
    <source>
        <dbReference type="ARBA" id="ARBA00022679"/>
    </source>
</evidence>
<gene>
    <name evidence="4" type="ORF">A3F23_04345</name>
</gene>
<dbReference type="InterPro" id="IPR028098">
    <property type="entry name" value="Glyco_trans_4-like_N"/>
</dbReference>
<dbReference type="Proteomes" id="UP000177723">
    <property type="component" value="Unassembled WGS sequence"/>
</dbReference>
<dbReference type="AlphaFoldDB" id="A0A1F5WQI5"/>
<evidence type="ECO:0008006" key="6">
    <source>
        <dbReference type="Google" id="ProtNLM"/>
    </source>
</evidence>
<evidence type="ECO:0000313" key="4">
    <source>
        <dbReference type="EMBL" id="OGF77932.1"/>
    </source>
</evidence>
<reference evidence="4 5" key="1">
    <citation type="journal article" date="2016" name="Nat. Commun.">
        <title>Thousands of microbial genomes shed light on interconnected biogeochemical processes in an aquifer system.</title>
        <authorList>
            <person name="Anantharaman K."/>
            <person name="Brown C.T."/>
            <person name="Hug L.A."/>
            <person name="Sharon I."/>
            <person name="Castelle C.J."/>
            <person name="Probst A.J."/>
            <person name="Thomas B.C."/>
            <person name="Singh A."/>
            <person name="Wilkins M.J."/>
            <person name="Karaoz U."/>
            <person name="Brodie E.L."/>
            <person name="Williams K.H."/>
            <person name="Hubbard S.S."/>
            <person name="Banfield J.F."/>
        </authorList>
    </citation>
    <scope>NUCLEOTIDE SEQUENCE [LARGE SCALE GENOMIC DNA]</scope>
</reference>